<dbReference type="InterPro" id="IPR013783">
    <property type="entry name" value="Ig-like_fold"/>
</dbReference>
<dbReference type="FunFam" id="2.60.40.10:FF:000458">
    <property type="entry name" value="Molecular chaperone FimC"/>
    <property type="match status" value="1"/>
</dbReference>
<feature type="domain" description="Pili assembly chaperone C-terminal" evidence="9">
    <location>
        <begin position="163"/>
        <end position="216"/>
    </location>
</feature>
<evidence type="ECO:0000256" key="6">
    <source>
        <dbReference type="ARBA" id="ARBA00023186"/>
    </source>
</evidence>
<evidence type="ECO:0000256" key="7">
    <source>
        <dbReference type="SAM" id="SignalP"/>
    </source>
</evidence>
<keyword evidence="6" id="KW-0143">Chaperone</keyword>
<dbReference type="Pfam" id="PF02753">
    <property type="entry name" value="PapD_C"/>
    <property type="match status" value="1"/>
</dbReference>
<dbReference type="EMBL" id="JAQGEC010000017">
    <property type="protein sequence ID" value="MDR9891997.1"/>
    <property type="molecule type" value="Genomic_DNA"/>
</dbReference>
<dbReference type="Proteomes" id="UP001248822">
    <property type="component" value="Unassembled WGS sequence"/>
</dbReference>
<name>A0AAE4DQT3_9ENTR</name>
<feature type="chain" id="PRO_5041907067" evidence="7">
    <location>
        <begin position="22"/>
        <end position="223"/>
    </location>
</feature>
<feature type="signal peptide" evidence="7">
    <location>
        <begin position="1"/>
        <end position="21"/>
    </location>
</feature>
<dbReference type="InterPro" id="IPR036316">
    <property type="entry name" value="Pili_assmbl_chap_C_dom_sf"/>
</dbReference>
<evidence type="ECO:0000256" key="1">
    <source>
        <dbReference type="ARBA" id="ARBA00004418"/>
    </source>
</evidence>
<comment type="caution">
    <text evidence="10">The sequence shown here is derived from an EMBL/GenBank/DDBJ whole genome shotgun (WGS) entry which is preliminary data.</text>
</comment>
<sequence length="223" mass="24453">MKSLTSLMLSFLLIASPAALAGVVMGGTRIVYPQENKEVAFSVTNKESDTPYLIQSWVENSDRNNSSEPPFIVTPPLFRLDPEQTNSLRIQYTGAPLPEDRESVFWLNVKTISPKPKGSNNQLQINIKSKFKIFFRPAALTSGAETAWKKITFSRTATGVTMSNPTPYFISFSSLRVAGKEIPEPGMIGPGEQRQLPGTTTGEAVWTAINDFGAITPPASQHF</sequence>
<dbReference type="InterPro" id="IPR016148">
    <property type="entry name" value="Pili_assmbl_chaperone_C"/>
</dbReference>
<organism evidence="10 11">
    <name type="scientific">Pseudenterobacter timonensis</name>
    <dbReference type="NCBI Taxonomy" id="1755099"/>
    <lineage>
        <taxon>Bacteria</taxon>
        <taxon>Pseudomonadati</taxon>
        <taxon>Pseudomonadota</taxon>
        <taxon>Gammaproteobacteria</taxon>
        <taxon>Enterobacterales</taxon>
        <taxon>Enterobacteriaceae</taxon>
        <taxon>Pseudenterobacter</taxon>
    </lineage>
</organism>
<comment type="subcellular location">
    <subcellularLocation>
        <location evidence="1">Periplasm</location>
    </subcellularLocation>
</comment>
<comment type="similarity">
    <text evidence="2">Belongs to the periplasmic pilus chaperone family.</text>
</comment>
<evidence type="ECO:0000256" key="2">
    <source>
        <dbReference type="ARBA" id="ARBA00007399"/>
    </source>
</evidence>
<gene>
    <name evidence="10" type="ORF">O7047_17405</name>
</gene>
<accession>A0AAE4DQT3</accession>
<evidence type="ECO:0000313" key="10">
    <source>
        <dbReference type="EMBL" id="MDR9891997.1"/>
    </source>
</evidence>
<dbReference type="PRINTS" id="PR00969">
    <property type="entry name" value="CHAPERONPILI"/>
</dbReference>
<keyword evidence="5" id="KW-0574">Periplasm</keyword>
<feature type="domain" description="Pili assembly chaperone N-terminal" evidence="8">
    <location>
        <begin position="22"/>
        <end position="140"/>
    </location>
</feature>
<dbReference type="Pfam" id="PF00345">
    <property type="entry name" value="PapD_N"/>
    <property type="match status" value="1"/>
</dbReference>
<proteinExistence type="inferred from homology"/>
<dbReference type="GO" id="GO:0071555">
    <property type="term" value="P:cell wall organization"/>
    <property type="evidence" value="ECO:0007669"/>
    <property type="project" value="InterPro"/>
</dbReference>
<dbReference type="PANTHER" id="PTHR30251:SF6">
    <property type="entry name" value="FIMBRIAL CHAPERONE YFCS-RELATED"/>
    <property type="match status" value="1"/>
</dbReference>
<reference evidence="10" key="1">
    <citation type="submission" date="2022-12" db="EMBL/GenBank/DDBJ databases">
        <title>NDM-1 containing novel ST 2018 Pseudenterobacter timonensis.</title>
        <authorList>
            <person name="Halder G."/>
            <person name="Mandal S."/>
            <person name="Dutta S."/>
        </authorList>
    </citation>
    <scope>NUCLEOTIDE SEQUENCE</scope>
    <source>
        <strain evidence="10">CNCI147</strain>
    </source>
</reference>
<evidence type="ECO:0000259" key="8">
    <source>
        <dbReference type="Pfam" id="PF00345"/>
    </source>
</evidence>
<evidence type="ECO:0000256" key="5">
    <source>
        <dbReference type="ARBA" id="ARBA00022764"/>
    </source>
</evidence>
<evidence type="ECO:0000256" key="3">
    <source>
        <dbReference type="ARBA" id="ARBA00022558"/>
    </source>
</evidence>
<keyword evidence="3" id="KW-1029">Fimbrium biogenesis</keyword>
<dbReference type="SUPFAM" id="SSF49584">
    <property type="entry name" value="Periplasmic chaperone C-domain"/>
    <property type="match status" value="1"/>
</dbReference>
<evidence type="ECO:0000256" key="4">
    <source>
        <dbReference type="ARBA" id="ARBA00022729"/>
    </source>
</evidence>
<dbReference type="InterPro" id="IPR001829">
    <property type="entry name" value="Pili_assmbl_chaperone_bac"/>
</dbReference>
<evidence type="ECO:0000313" key="11">
    <source>
        <dbReference type="Proteomes" id="UP001248822"/>
    </source>
</evidence>
<dbReference type="InterPro" id="IPR008962">
    <property type="entry name" value="PapD-like_sf"/>
</dbReference>
<dbReference type="AlphaFoldDB" id="A0AAE4DQT3"/>
<dbReference type="RefSeq" id="WP_310827147.1">
    <property type="nucleotide sequence ID" value="NZ_JAQGEC010000017.1"/>
</dbReference>
<dbReference type="SUPFAM" id="SSF49354">
    <property type="entry name" value="PapD-like"/>
    <property type="match status" value="1"/>
</dbReference>
<dbReference type="PANTHER" id="PTHR30251">
    <property type="entry name" value="PILUS ASSEMBLY CHAPERONE"/>
    <property type="match status" value="1"/>
</dbReference>
<keyword evidence="4 7" id="KW-0732">Signal</keyword>
<protein>
    <submittedName>
        <fullName evidence="10">Molecular chaperone</fullName>
    </submittedName>
</protein>
<dbReference type="Gene3D" id="2.60.40.10">
    <property type="entry name" value="Immunoglobulins"/>
    <property type="match status" value="2"/>
</dbReference>
<dbReference type="InterPro" id="IPR050643">
    <property type="entry name" value="Periplasmic_pilus_chap"/>
</dbReference>
<dbReference type="GO" id="GO:0030288">
    <property type="term" value="C:outer membrane-bounded periplasmic space"/>
    <property type="evidence" value="ECO:0007669"/>
    <property type="project" value="InterPro"/>
</dbReference>
<evidence type="ECO:0000259" key="9">
    <source>
        <dbReference type="Pfam" id="PF02753"/>
    </source>
</evidence>
<dbReference type="InterPro" id="IPR016147">
    <property type="entry name" value="Pili_assmbl_chaperone_N"/>
</dbReference>